<dbReference type="InterPro" id="IPR001584">
    <property type="entry name" value="Integrase_cat-core"/>
</dbReference>
<evidence type="ECO:0000313" key="3">
    <source>
        <dbReference type="Proteomes" id="UP001314205"/>
    </source>
</evidence>
<name>A0AAV1K7N9_9NEOP</name>
<proteinExistence type="predicted"/>
<keyword evidence="3" id="KW-1185">Reference proteome</keyword>
<dbReference type="GO" id="GO:0003676">
    <property type="term" value="F:nucleic acid binding"/>
    <property type="evidence" value="ECO:0007669"/>
    <property type="project" value="InterPro"/>
</dbReference>
<comment type="caution">
    <text evidence="2">The sequence shown here is derived from an EMBL/GenBank/DDBJ whole genome shotgun (WGS) entry which is preliminary data.</text>
</comment>
<dbReference type="InterPro" id="IPR012337">
    <property type="entry name" value="RNaseH-like_sf"/>
</dbReference>
<sequence>MGDLPRDRVRAIRSFAEVGKDFAGPFLVKSSNLRNACSHKAYLCVFVCLATKAVHLELVSTLSTEAYVATLGRFVSRRGLPDLIQSDCGTNYKGTDRYLKEVVVLSSNRTYLGTAMSKKGIQWKFDPSARPHWGGIFEAVVKIAKTHLRRVISETILTFEELATVFCKIEAVLNSRPLCPLSSDPNDLEVLTPGYFLIGQPLKALPEYPFREINSSRFSRFDLPQQMTQSSWHRWSLEYLHLLQKHVKWSNKTDLPRVRDLVLVKEPNALPLYWCRVRIVKLSYGSDGVPRVAEVLVGDSVLQRVVATLSRLPIYSRT</sequence>
<dbReference type="InterPro" id="IPR036397">
    <property type="entry name" value="RNaseH_sf"/>
</dbReference>
<dbReference type="PANTHER" id="PTHR47331">
    <property type="entry name" value="PHD-TYPE DOMAIN-CONTAINING PROTEIN"/>
    <property type="match status" value="1"/>
</dbReference>
<feature type="domain" description="Integrase catalytic" evidence="1">
    <location>
        <begin position="1"/>
        <end position="201"/>
    </location>
</feature>
<dbReference type="Gene3D" id="3.30.420.10">
    <property type="entry name" value="Ribonuclease H-like superfamily/Ribonuclease H"/>
    <property type="match status" value="1"/>
</dbReference>
<accession>A0AAV1K7N9</accession>
<dbReference type="AlphaFoldDB" id="A0AAV1K7N9"/>
<dbReference type="GO" id="GO:0015074">
    <property type="term" value="P:DNA integration"/>
    <property type="evidence" value="ECO:0007669"/>
    <property type="project" value="InterPro"/>
</dbReference>
<dbReference type="Pfam" id="PF18701">
    <property type="entry name" value="DUF5641"/>
    <property type="match status" value="1"/>
</dbReference>
<evidence type="ECO:0000313" key="2">
    <source>
        <dbReference type="EMBL" id="CAK1578880.1"/>
    </source>
</evidence>
<reference evidence="2 3" key="1">
    <citation type="submission" date="2023-11" db="EMBL/GenBank/DDBJ databases">
        <authorList>
            <person name="Hedman E."/>
            <person name="Englund M."/>
            <person name="Stromberg M."/>
            <person name="Nyberg Akerstrom W."/>
            <person name="Nylinder S."/>
            <person name="Jareborg N."/>
            <person name="Kallberg Y."/>
            <person name="Kronander E."/>
        </authorList>
    </citation>
    <scope>NUCLEOTIDE SEQUENCE [LARGE SCALE GENOMIC DNA]</scope>
</reference>
<dbReference type="SUPFAM" id="SSF53098">
    <property type="entry name" value="Ribonuclease H-like"/>
    <property type="match status" value="1"/>
</dbReference>
<organism evidence="2 3">
    <name type="scientific">Parnassius mnemosyne</name>
    <name type="common">clouded apollo</name>
    <dbReference type="NCBI Taxonomy" id="213953"/>
    <lineage>
        <taxon>Eukaryota</taxon>
        <taxon>Metazoa</taxon>
        <taxon>Ecdysozoa</taxon>
        <taxon>Arthropoda</taxon>
        <taxon>Hexapoda</taxon>
        <taxon>Insecta</taxon>
        <taxon>Pterygota</taxon>
        <taxon>Neoptera</taxon>
        <taxon>Endopterygota</taxon>
        <taxon>Lepidoptera</taxon>
        <taxon>Glossata</taxon>
        <taxon>Ditrysia</taxon>
        <taxon>Papilionoidea</taxon>
        <taxon>Papilionidae</taxon>
        <taxon>Parnassiinae</taxon>
        <taxon>Parnassini</taxon>
        <taxon>Parnassius</taxon>
        <taxon>Driopa</taxon>
    </lineage>
</organism>
<dbReference type="PROSITE" id="PS50994">
    <property type="entry name" value="INTEGRASE"/>
    <property type="match status" value="1"/>
</dbReference>
<dbReference type="EMBL" id="CAVLGL010000001">
    <property type="protein sequence ID" value="CAK1578880.1"/>
    <property type="molecule type" value="Genomic_DNA"/>
</dbReference>
<evidence type="ECO:0000259" key="1">
    <source>
        <dbReference type="PROSITE" id="PS50994"/>
    </source>
</evidence>
<dbReference type="Proteomes" id="UP001314205">
    <property type="component" value="Unassembled WGS sequence"/>
</dbReference>
<dbReference type="InterPro" id="IPR040676">
    <property type="entry name" value="DUF5641"/>
</dbReference>
<protein>
    <recommendedName>
        <fullName evidence="1">Integrase catalytic domain-containing protein</fullName>
    </recommendedName>
</protein>
<gene>
    <name evidence="2" type="ORF">PARMNEM_LOCUS911</name>
</gene>